<sequence>MTDLKIITPISEEQKEQVSEATVACISKASVLFDRQFAELRVDFDLRGKCAGMYQVRARQRRIRYNPWIFAKYYQESLTNTVVHEVAHYVVDCIWGLKKVKPHGKEWCQTMIAMGAEPTVTGKYDLTGIPTRQYQRYAYNCDCRVHQLTLLRHKKIINRAASYRCQFCHSDLKQGC</sequence>
<accession>A0A0R2UBB6</accession>
<evidence type="ECO:0000313" key="2">
    <source>
        <dbReference type="EMBL" id="KRO95058.1"/>
    </source>
</evidence>
<dbReference type="PANTHER" id="PTHR38773">
    <property type="entry name" value="PROTEIN SPRT"/>
    <property type="match status" value="1"/>
</dbReference>
<organism evidence="2 3">
    <name type="scientific">SAR92 bacterium BACL26 MAG-121220-bin70</name>
    <dbReference type="NCBI Taxonomy" id="1655626"/>
    <lineage>
        <taxon>Bacteria</taxon>
        <taxon>Pseudomonadati</taxon>
        <taxon>Pseudomonadota</taxon>
        <taxon>Gammaproteobacteria</taxon>
        <taxon>Cellvibrionales</taxon>
        <taxon>Porticoccaceae</taxon>
        <taxon>SAR92 clade</taxon>
    </lineage>
</organism>
<dbReference type="InterPro" id="IPR006640">
    <property type="entry name" value="SprT-like_domain"/>
</dbReference>
<protein>
    <recommendedName>
        <fullName evidence="1">SprT-like domain-containing protein</fullName>
    </recommendedName>
</protein>
<dbReference type="SMART" id="SM00731">
    <property type="entry name" value="SprT"/>
    <property type="match status" value="1"/>
</dbReference>
<evidence type="ECO:0000259" key="1">
    <source>
        <dbReference type="SMART" id="SM00731"/>
    </source>
</evidence>
<dbReference type="Proteomes" id="UP000051213">
    <property type="component" value="Unassembled WGS sequence"/>
</dbReference>
<evidence type="ECO:0000313" key="3">
    <source>
        <dbReference type="Proteomes" id="UP000051213"/>
    </source>
</evidence>
<name>A0A0R2UBB6_9GAMM</name>
<dbReference type="EMBL" id="LICA01000111">
    <property type="protein sequence ID" value="KRO95058.1"/>
    <property type="molecule type" value="Genomic_DNA"/>
</dbReference>
<dbReference type="Pfam" id="PF10263">
    <property type="entry name" value="SprT-like"/>
    <property type="match status" value="1"/>
</dbReference>
<feature type="domain" description="SprT-like" evidence="1">
    <location>
        <begin position="20"/>
        <end position="175"/>
    </location>
</feature>
<dbReference type="AlphaFoldDB" id="A0A0R2UBB6"/>
<gene>
    <name evidence="2" type="ORF">ABS24_00140</name>
</gene>
<dbReference type="PANTHER" id="PTHR38773:SF1">
    <property type="entry name" value="PROTEIN SPRT"/>
    <property type="match status" value="1"/>
</dbReference>
<dbReference type="GO" id="GO:0006950">
    <property type="term" value="P:response to stress"/>
    <property type="evidence" value="ECO:0007669"/>
    <property type="project" value="UniProtKB-ARBA"/>
</dbReference>
<comment type="caution">
    <text evidence="2">The sequence shown here is derived from an EMBL/GenBank/DDBJ whole genome shotgun (WGS) entry which is preliminary data.</text>
</comment>
<reference evidence="2 3" key="1">
    <citation type="submission" date="2015-10" db="EMBL/GenBank/DDBJ databases">
        <title>Metagenome-Assembled Genomes uncover a global brackish microbiome.</title>
        <authorList>
            <person name="Hugerth L.W."/>
            <person name="Larsson J."/>
            <person name="Alneberg J."/>
            <person name="Lindh M.V."/>
            <person name="Legrand C."/>
            <person name="Pinhassi J."/>
            <person name="Andersson A.F."/>
        </authorList>
    </citation>
    <scope>NUCLEOTIDE SEQUENCE [LARGE SCALE GENOMIC DNA]</scope>
    <source>
        <strain evidence="2">BACL26 MAG-121220-bin70</strain>
    </source>
</reference>
<proteinExistence type="predicted"/>